<dbReference type="EC" id="2.7.7.7" evidence="3"/>
<evidence type="ECO:0000313" key="5">
    <source>
        <dbReference type="EMBL" id="PJC81218.1"/>
    </source>
</evidence>
<keyword evidence="3" id="KW-0067">ATP-binding</keyword>
<comment type="catalytic activity">
    <reaction evidence="2 3">
        <text>DNA(n) + a 2'-deoxyribonucleoside 5'-triphosphate = DNA(n+1) + diphosphate</text>
        <dbReference type="Rhea" id="RHEA:22508"/>
        <dbReference type="Rhea" id="RHEA-COMP:17339"/>
        <dbReference type="Rhea" id="RHEA-COMP:17340"/>
        <dbReference type="ChEBI" id="CHEBI:33019"/>
        <dbReference type="ChEBI" id="CHEBI:61560"/>
        <dbReference type="ChEBI" id="CHEBI:173112"/>
        <dbReference type="EC" id="2.7.7.7"/>
    </reaction>
</comment>
<evidence type="ECO:0000313" key="6">
    <source>
        <dbReference type="Proteomes" id="UP000229370"/>
    </source>
</evidence>
<sequence length="355" mass="40671">MLIIVFYLKYRPKTVSEIDNTKVREIISKILNSGNLSHAYLFVGQKGTGKTSAARIFSKAINCLDNKFTNRKNRSFEPCNRCHNCLSISHSTSVDILEMDAASNRGIDDVRKLIHESNFLPMTSRYRVFIIDEAHMITPEAFNALLKTLEEPPQSVIFIFATTNKEKLPKTIISRCQVVNFGRANQKDIIRMLNRCIEGEKIKIEEKLFPLIASHSDFSFRDAAKILEELVIQGKLTFTDGQKFLGFYRRDFLEILEKKDLKTTLSWIDEFSQTGGSIKVLIEQIIEELRAILFKKSGLIIDEATDTKLTKKEIITLIKILTQAYQNLRTSPIESLPLEIAIVEFYNETYSKVKS</sequence>
<keyword evidence="3" id="KW-0808">Transferase</keyword>
<dbReference type="InterPro" id="IPR050238">
    <property type="entry name" value="DNA_Rep/Repair_Clamp_Loader"/>
</dbReference>
<keyword evidence="3" id="KW-0548">Nucleotidyltransferase</keyword>
<dbReference type="NCBIfam" id="TIGR02397">
    <property type="entry name" value="dnaX_nterm"/>
    <property type="match status" value="1"/>
</dbReference>
<dbReference type="SMART" id="SM00382">
    <property type="entry name" value="AAA"/>
    <property type="match status" value="1"/>
</dbReference>
<dbReference type="Pfam" id="PF13177">
    <property type="entry name" value="DNA_pol3_delta2"/>
    <property type="match status" value="1"/>
</dbReference>
<comment type="similarity">
    <text evidence="3">Belongs to the DnaX/STICHEL family.</text>
</comment>
<dbReference type="Proteomes" id="UP000229370">
    <property type="component" value="Unassembled WGS sequence"/>
</dbReference>
<accession>A0A2M8GKZ2</accession>
<dbReference type="Gene3D" id="1.10.8.60">
    <property type="match status" value="1"/>
</dbReference>
<keyword evidence="1 3" id="KW-0239">DNA-directed DNA polymerase</keyword>
<dbReference type="InterPro" id="IPR003593">
    <property type="entry name" value="AAA+_ATPase"/>
</dbReference>
<name>A0A2M8GKZ2_9BACT</name>
<organism evidence="5 6">
    <name type="scientific">Candidatus Roizmanbacteria bacterium CG_4_8_14_3_um_filter_36_10</name>
    <dbReference type="NCBI Taxonomy" id="1974834"/>
    <lineage>
        <taxon>Bacteria</taxon>
        <taxon>Candidatus Roizmaniibacteriota</taxon>
    </lineage>
</organism>
<dbReference type="GO" id="GO:0006261">
    <property type="term" value="P:DNA-templated DNA replication"/>
    <property type="evidence" value="ECO:0007669"/>
    <property type="project" value="TreeGrafter"/>
</dbReference>
<dbReference type="InterPro" id="IPR027417">
    <property type="entry name" value="P-loop_NTPase"/>
</dbReference>
<evidence type="ECO:0000256" key="3">
    <source>
        <dbReference type="RuleBase" id="RU364063"/>
    </source>
</evidence>
<dbReference type="GO" id="GO:0003677">
    <property type="term" value="F:DNA binding"/>
    <property type="evidence" value="ECO:0007669"/>
    <property type="project" value="InterPro"/>
</dbReference>
<dbReference type="SUPFAM" id="SSF52540">
    <property type="entry name" value="P-loop containing nucleoside triphosphate hydrolases"/>
    <property type="match status" value="1"/>
</dbReference>
<comment type="caution">
    <text evidence="5">The sequence shown here is derived from an EMBL/GenBank/DDBJ whole genome shotgun (WGS) entry which is preliminary data.</text>
</comment>
<evidence type="ECO:0000259" key="4">
    <source>
        <dbReference type="SMART" id="SM00382"/>
    </source>
</evidence>
<protein>
    <recommendedName>
        <fullName evidence="3">DNA polymerase III subunit gamma/tau</fullName>
        <ecNumber evidence="3">2.7.7.7</ecNumber>
    </recommendedName>
</protein>
<dbReference type="PANTHER" id="PTHR11669">
    <property type="entry name" value="REPLICATION FACTOR C / DNA POLYMERASE III GAMMA-TAU SUBUNIT"/>
    <property type="match status" value="1"/>
</dbReference>
<feature type="domain" description="AAA+ ATPase" evidence="4">
    <location>
        <begin position="36"/>
        <end position="185"/>
    </location>
</feature>
<gene>
    <name evidence="3 5" type="primary">dnaX</name>
    <name evidence="5" type="ORF">CO007_05865</name>
</gene>
<dbReference type="CDD" id="cd00009">
    <property type="entry name" value="AAA"/>
    <property type="match status" value="1"/>
</dbReference>
<dbReference type="SUPFAM" id="SSF48019">
    <property type="entry name" value="post-AAA+ oligomerization domain-like"/>
    <property type="match status" value="1"/>
</dbReference>
<dbReference type="GO" id="GO:0009360">
    <property type="term" value="C:DNA polymerase III complex"/>
    <property type="evidence" value="ECO:0007669"/>
    <property type="project" value="InterPro"/>
</dbReference>
<dbReference type="GO" id="GO:0005524">
    <property type="term" value="F:ATP binding"/>
    <property type="evidence" value="ECO:0007669"/>
    <property type="project" value="UniProtKB-KW"/>
</dbReference>
<dbReference type="InterPro" id="IPR012763">
    <property type="entry name" value="DNA_pol_III_sug/sutau_N"/>
</dbReference>
<dbReference type="GO" id="GO:0003887">
    <property type="term" value="F:DNA-directed DNA polymerase activity"/>
    <property type="evidence" value="ECO:0007669"/>
    <property type="project" value="UniProtKB-KW"/>
</dbReference>
<dbReference type="Gene3D" id="3.40.50.300">
    <property type="entry name" value="P-loop containing nucleotide triphosphate hydrolases"/>
    <property type="match status" value="1"/>
</dbReference>
<evidence type="ECO:0000256" key="2">
    <source>
        <dbReference type="ARBA" id="ARBA00049244"/>
    </source>
</evidence>
<proteinExistence type="inferred from homology"/>
<comment type="subunit">
    <text evidence="3">DNA polymerase III contains a core (composed of alpha, epsilon and theta chains) that associates with a tau subunit. This core dimerizes to form the POLIII' complex. PolIII' associates with the gamma complex (composed of gamma, delta, delta', psi and chi chains) and with the beta chain to form the complete DNA polymerase III complex.</text>
</comment>
<dbReference type="InterPro" id="IPR008921">
    <property type="entry name" value="DNA_pol3_clamp-load_cplx_C"/>
</dbReference>
<dbReference type="EMBL" id="PFQK01000101">
    <property type="protein sequence ID" value="PJC81218.1"/>
    <property type="molecule type" value="Genomic_DNA"/>
</dbReference>
<evidence type="ECO:0000256" key="1">
    <source>
        <dbReference type="ARBA" id="ARBA00022932"/>
    </source>
</evidence>
<keyword evidence="3" id="KW-0547">Nucleotide-binding</keyword>
<dbReference type="PANTHER" id="PTHR11669:SF0">
    <property type="entry name" value="PROTEIN STICHEL-LIKE 2"/>
    <property type="match status" value="1"/>
</dbReference>
<keyword evidence="3" id="KW-0235">DNA replication</keyword>
<comment type="function">
    <text evidence="3">DNA polymerase III is a complex, multichain enzyme responsible for most of the replicative synthesis in bacteria. This DNA polymerase also exhibits 3' to 5' exonuclease activity.</text>
</comment>
<dbReference type="AlphaFoldDB" id="A0A2M8GKZ2"/>
<reference evidence="6" key="1">
    <citation type="submission" date="2017-09" db="EMBL/GenBank/DDBJ databases">
        <title>Depth-based differentiation of microbial function through sediment-hosted aquifers and enrichment of novel symbionts in the deep terrestrial subsurface.</title>
        <authorList>
            <person name="Probst A.J."/>
            <person name="Ladd B."/>
            <person name="Jarett J.K."/>
            <person name="Geller-Mcgrath D.E."/>
            <person name="Sieber C.M.K."/>
            <person name="Emerson J.B."/>
            <person name="Anantharaman K."/>
            <person name="Thomas B.C."/>
            <person name="Malmstrom R."/>
            <person name="Stieglmeier M."/>
            <person name="Klingl A."/>
            <person name="Woyke T."/>
            <person name="Ryan C.M."/>
            <person name="Banfield J.F."/>
        </authorList>
    </citation>
    <scope>NUCLEOTIDE SEQUENCE [LARGE SCALE GENOMIC DNA]</scope>
</reference>